<evidence type="ECO:0000313" key="1">
    <source>
        <dbReference type="EMBL" id="PXV58428.1"/>
    </source>
</evidence>
<dbReference type="Proteomes" id="UP000247973">
    <property type="component" value="Unassembled WGS sequence"/>
</dbReference>
<reference evidence="1 2" key="1">
    <citation type="submission" date="2018-03" db="EMBL/GenBank/DDBJ databases">
        <title>Genomic Encyclopedia of Archaeal and Bacterial Type Strains, Phase II (KMG-II): from individual species to whole genera.</title>
        <authorList>
            <person name="Goeker M."/>
        </authorList>
    </citation>
    <scope>NUCLEOTIDE SEQUENCE [LARGE SCALE GENOMIC DNA]</scope>
    <source>
        <strain evidence="1 2">DSM 100214</strain>
    </source>
</reference>
<protein>
    <submittedName>
        <fullName evidence="1">Winged helix DNA-binding protein</fullName>
    </submittedName>
</protein>
<gene>
    <name evidence="1" type="ORF">CLV62_14813</name>
</gene>
<proteinExistence type="predicted"/>
<keyword evidence="1" id="KW-0238">DNA-binding</keyword>
<evidence type="ECO:0000313" key="2">
    <source>
        <dbReference type="Proteomes" id="UP000247973"/>
    </source>
</evidence>
<organism evidence="1 2">
    <name type="scientific">Dysgonomonas alginatilytica</name>
    <dbReference type="NCBI Taxonomy" id="1605892"/>
    <lineage>
        <taxon>Bacteria</taxon>
        <taxon>Pseudomonadati</taxon>
        <taxon>Bacteroidota</taxon>
        <taxon>Bacteroidia</taxon>
        <taxon>Bacteroidales</taxon>
        <taxon>Dysgonomonadaceae</taxon>
        <taxon>Dysgonomonas</taxon>
    </lineage>
</organism>
<dbReference type="RefSeq" id="WP_110312643.1">
    <property type="nucleotide sequence ID" value="NZ_QICL01000048.1"/>
</dbReference>
<keyword evidence="2" id="KW-1185">Reference proteome</keyword>
<dbReference type="PANTHER" id="PTHR38479">
    <property type="entry name" value="LMO0824 PROTEIN"/>
    <property type="match status" value="1"/>
</dbReference>
<name>A0A2V3PHI2_9BACT</name>
<dbReference type="AlphaFoldDB" id="A0A2V3PHI2"/>
<dbReference type="PANTHER" id="PTHR38479:SF2">
    <property type="entry name" value="WINGED HELIX DNA-BINDING DOMAIN-CONTAINING PROTEIN"/>
    <property type="match status" value="1"/>
</dbReference>
<dbReference type="Pfam" id="PF06224">
    <property type="entry name" value="AlkZ-like"/>
    <property type="match status" value="1"/>
</dbReference>
<comment type="caution">
    <text evidence="1">The sequence shown here is derived from an EMBL/GenBank/DDBJ whole genome shotgun (WGS) entry which is preliminary data.</text>
</comment>
<accession>A0A2V3PHI2</accession>
<dbReference type="GO" id="GO:0003677">
    <property type="term" value="F:DNA binding"/>
    <property type="evidence" value="ECO:0007669"/>
    <property type="project" value="UniProtKB-KW"/>
</dbReference>
<dbReference type="OrthoDB" id="2210247at2"/>
<dbReference type="InterPro" id="IPR009351">
    <property type="entry name" value="AlkZ-like"/>
</dbReference>
<dbReference type="EMBL" id="QICL01000048">
    <property type="protein sequence ID" value="PXV58428.1"/>
    <property type="molecule type" value="Genomic_DNA"/>
</dbReference>
<sequence length="351" mass="40254">MDTSFIAKLRLNNQLLMGSDLKTAQEVVSWMGAVQAQDFNMTKWALGVRLPALTNKSVEDAINKGLIVRTHILRPTWHLVAATDIHWMLALSSPRVKLALRSPDKILGLTDKIVEGMNVFIAKVLSENGHLTRQELGEMLRAEGHEMESYKLNHIMFHAELDGVVCSGNIKGGKQTYRLLEERIPKTEVFDKNIALERLARKYFTSHAPATLQDFVWWSGLAVSDARKAMEMIKPDFVVEKIDSLEYWINNSFKELKDSRESVFLLPAWDEFVVSYKNREHIILDEHYRKVISKNGIFKPVVVKDGQIIGMWKRVKKKDRVFAETELFGKVDSVTRELIKKATDSFDLFHV</sequence>